<accession>A0A5K3FQQ1</accession>
<evidence type="ECO:0000313" key="1">
    <source>
        <dbReference type="WBParaSite" id="MCU_009208-RA"/>
    </source>
</evidence>
<organism evidence="1">
    <name type="scientific">Mesocestoides corti</name>
    <name type="common">Flatworm</name>
    <dbReference type="NCBI Taxonomy" id="53468"/>
    <lineage>
        <taxon>Eukaryota</taxon>
        <taxon>Metazoa</taxon>
        <taxon>Spiralia</taxon>
        <taxon>Lophotrochozoa</taxon>
        <taxon>Platyhelminthes</taxon>
        <taxon>Cestoda</taxon>
        <taxon>Eucestoda</taxon>
        <taxon>Cyclophyllidea</taxon>
        <taxon>Mesocestoididae</taxon>
        <taxon>Mesocestoides</taxon>
    </lineage>
</organism>
<sequence length="43" mass="4794">MRHTLVTIWSGIRGKTGSLHILVLVVLFSRCPFHGAAMKEENS</sequence>
<dbReference type="AlphaFoldDB" id="A0A5K3FQQ1"/>
<protein>
    <submittedName>
        <fullName evidence="1">Uncharacterized protein</fullName>
    </submittedName>
</protein>
<proteinExistence type="predicted"/>
<dbReference type="WBParaSite" id="MCU_009208-RA">
    <property type="protein sequence ID" value="MCU_009208-RA"/>
    <property type="gene ID" value="MCU_009208"/>
</dbReference>
<reference evidence="1" key="1">
    <citation type="submission" date="2019-11" db="UniProtKB">
        <authorList>
            <consortium name="WormBaseParasite"/>
        </authorList>
    </citation>
    <scope>IDENTIFICATION</scope>
</reference>
<name>A0A5K3FQQ1_MESCO</name>